<dbReference type="PRINTS" id="PR00110">
    <property type="entry name" value="ALPHAAMYLASE"/>
</dbReference>
<dbReference type="GO" id="GO:0005975">
    <property type="term" value="P:carbohydrate metabolic process"/>
    <property type="evidence" value="ECO:0007669"/>
    <property type="project" value="InterPro"/>
</dbReference>
<protein>
    <recommendedName>
        <fullName evidence="6">alpha-amylase</fullName>
        <ecNumber evidence="6">3.2.1.1</ecNumber>
    </recommendedName>
</protein>
<feature type="domain" description="Glycosyl hydrolase family 13 catalytic" evidence="18">
    <location>
        <begin position="576"/>
        <end position="943"/>
    </location>
</feature>
<evidence type="ECO:0000256" key="4">
    <source>
        <dbReference type="ARBA" id="ARBA00008061"/>
    </source>
</evidence>
<feature type="domain" description="Alpha-amylase C-terminal" evidence="17">
    <location>
        <begin position="407"/>
        <end position="492"/>
    </location>
</feature>
<comment type="cofactor">
    <cofactor evidence="2">
        <name>Ca(2+)</name>
        <dbReference type="ChEBI" id="CHEBI:29108"/>
    </cofactor>
</comment>
<organism evidence="19 20">
    <name type="scientific">Anopheles epiroticus</name>
    <dbReference type="NCBI Taxonomy" id="199890"/>
    <lineage>
        <taxon>Eukaryota</taxon>
        <taxon>Metazoa</taxon>
        <taxon>Ecdysozoa</taxon>
        <taxon>Arthropoda</taxon>
        <taxon>Hexapoda</taxon>
        <taxon>Insecta</taxon>
        <taxon>Pterygota</taxon>
        <taxon>Neoptera</taxon>
        <taxon>Endopterygota</taxon>
        <taxon>Diptera</taxon>
        <taxon>Nematocera</taxon>
        <taxon>Culicoidea</taxon>
        <taxon>Culicidae</taxon>
        <taxon>Anophelinae</taxon>
        <taxon>Anopheles</taxon>
    </lineage>
</organism>
<comment type="cofactor">
    <cofactor evidence="3">
        <name>chloride</name>
        <dbReference type="ChEBI" id="CHEBI:17996"/>
    </cofactor>
</comment>
<evidence type="ECO:0000256" key="3">
    <source>
        <dbReference type="ARBA" id="ARBA00001923"/>
    </source>
</evidence>
<dbReference type="EnsemblMetazoa" id="AEPI005358-RA">
    <property type="protein sequence ID" value="AEPI005358-PA"/>
    <property type="gene ID" value="AEPI005358"/>
</dbReference>
<evidence type="ECO:0000313" key="20">
    <source>
        <dbReference type="Proteomes" id="UP000075885"/>
    </source>
</evidence>
<dbReference type="SUPFAM" id="SSF51445">
    <property type="entry name" value="(Trans)glycosidases"/>
    <property type="match status" value="3"/>
</dbReference>
<dbReference type="EC" id="3.2.1.1" evidence="6"/>
<dbReference type="SUPFAM" id="SSF51011">
    <property type="entry name" value="Glycosyl hydrolase domain"/>
    <property type="match status" value="4"/>
</dbReference>
<dbReference type="Gene3D" id="2.60.40.1180">
    <property type="entry name" value="Golgi alpha-mannosidase II"/>
    <property type="match status" value="4"/>
</dbReference>
<keyword evidence="11" id="KW-1015">Disulfide bond</keyword>
<dbReference type="CDD" id="cd11317">
    <property type="entry name" value="AmyAc_bac_euk_AmyA"/>
    <property type="match status" value="3"/>
</dbReference>
<evidence type="ECO:0000313" key="19">
    <source>
        <dbReference type="EnsemblMetazoa" id="AEPI005358-PA"/>
    </source>
</evidence>
<keyword evidence="13" id="KW-0119">Carbohydrate metabolism</keyword>
<feature type="chain" id="PRO_5008131281" description="alpha-amylase" evidence="16">
    <location>
        <begin position="19"/>
        <end position="1537"/>
    </location>
</feature>
<dbReference type="PANTHER" id="PTHR43447">
    <property type="entry name" value="ALPHA-AMYLASE"/>
    <property type="match status" value="1"/>
</dbReference>
<evidence type="ECO:0000256" key="16">
    <source>
        <dbReference type="SAM" id="SignalP"/>
    </source>
</evidence>
<evidence type="ECO:0000256" key="15">
    <source>
        <dbReference type="RuleBase" id="RU003615"/>
    </source>
</evidence>
<evidence type="ECO:0000259" key="17">
    <source>
        <dbReference type="SMART" id="SM00632"/>
    </source>
</evidence>
<dbReference type="SMART" id="SM00632">
    <property type="entry name" value="Aamy_C"/>
    <property type="match status" value="4"/>
</dbReference>
<dbReference type="Pfam" id="PF02806">
    <property type="entry name" value="Alpha-amylase_C"/>
    <property type="match status" value="3"/>
</dbReference>
<dbReference type="STRING" id="199890.A0A182PEK3"/>
<dbReference type="Proteomes" id="UP000075885">
    <property type="component" value="Unassembled WGS sequence"/>
</dbReference>
<keyword evidence="9" id="KW-0378">Hydrolase</keyword>
<feature type="domain" description="Glycosyl hydrolase family 13 catalytic" evidence="18">
    <location>
        <begin position="29"/>
        <end position="398"/>
    </location>
</feature>
<proteinExistence type="inferred from homology"/>
<evidence type="ECO:0000256" key="9">
    <source>
        <dbReference type="ARBA" id="ARBA00022801"/>
    </source>
</evidence>
<dbReference type="InterPro" id="IPR013780">
    <property type="entry name" value="Glyco_hydro_b"/>
</dbReference>
<comment type="similarity">
    <text evidence="4 15">Belongs to the glycosyl hydrolase 13 family.</text>
</comment>
<feature type="domain" description="Alpha-amylase C-terminal" evidence="17">
    <location>
        <begin position="1448"/>
        <end position="1536"/>
    </location>
</feature>
<reference evidence="20" key="1">
    <citation type="submission" date="2013-03" db="EMBL/GenBank/DDBJ databases">
        <title>The Genome Sequence of Anopheles epiroticus epiroticus2.</title>
        <authorList>
            <consortium name="The Broad Institute Genomics Platform"/>
            <person name="Neafsey D.E."/>
            <person name="Howell P."/>
            <person name="Walker B."/>
            <person name="Young S.K."/>
            <person name="Zeng Q."/>
            <person name="Gargeya S."/>
            <person name="Fitzgerald M."/>
            <person name="Haas B."/>
            <person name="Abouelleil A."/>
            <person name="Allen A.W."/>
            <person name="Alvarado L."/>
            <person name="Arachchi H.M."/>
            <person name="Berlin A.M."/>
            <person name="Chapman S.B."/>
            <person name="Gainer-Dewar J."/>
            <person name="Goldberg J."/>
            <person name="Griggs A."/>
            <person name="Gujja S."/>
            <person name="Hansen M."/>
            <person name="Howarth C."/>
            <person name="Imamovic A."/>
            <person name="Ireland A."/>
            <person name="Larimer J."/>
            <person name="McCowan C."/>
            <person name="Murphy C."/>
            <person name="Pearson M."/>
            <person name="Poon T.W."/>
            <person name="Priest M."/>
            <person name="Roberts A."/>
            <person name="Saif S."/>
            <person name="Shea T."/>
            <person name="Sisk P."/>
            <person name="Sykes S."/>
            <person name="Wortman J."/>
            <person name="Nusbaum C."/>
            <person name="Birren B."/>
        </authorList>
    </citation>
    <scope>NUCLEOTIDE SEQUENCE [LARGE SCALE GENOMIC DNA]</scope>
    <source>
        <strain evidence="20">Epiroticus2</strain>
    </source>
</reference>
<accession>A0A182PEK3</accession>
<dbReference type="GO" id="GO:0046872">
    <property type="term" value="F:metal ion binding"/>
    <property type="evidence" value="ECO:0007669"/>
    <property type="project" value="UniProtKB-KW"/>
</dbReference>
<dbReference type="InterPro" id="IPR006046">
    <property type="entry name" value="Alpha_amylase"/>
</dbReference>
<evidence type="ECO:0000256" key="12">
    <source>
        <dbReference type="ARBA" id="ARBA00023214"/>
    </source>
</evidence>
<evidence type="ECO:0000256" key="10">
    <source>
        <dbReference type="ARBA" id="ARBA00022837"/>
    </source>
</evidence>
<dbReference type="Pfam" id="PF00128">
    <property type="entry name" value="Alpha-amylase"/>
    <property type="match status" value="3"/>
</dbReference>
<evidence type="ECO:0000256" key="14">
    <source>
        <dbReference type="ARBA" id="ARBA00023295"/>
    </source>
</evidence>
<reference evidence="19" key="2">
    <citation type="submission" date="2020-05" db="UniProtKB">
        <authorList>
            <consortium name="EnsemblMetazoa"/>
        </authorList>
    </citation>
    <scope>IDENTIFICATION</scope>
    <source>
        <strain evidence="19">Epiroticus2</strain>
    </source>
</reference>
<keyword evidence="12" id="KW-0868">Chloride</keyword>
<dbReference type="InterPro" id="IPR031319">
    <property type="entry name" value="A-amylase_C"/>
</dbReference>
<dbReference type="GO" id="GO:0004556">
    <property type="term" value="F:alpha-amylase activity"/>
    <property type="evidence" value="ECO:0007669"/>
    <property type="project" value="UniProtKB-EC"/>
</dbReference>
<evidence type="ECO:0000256" key="6">
    <source>
        <dbReference type="ARBA" id="ARBA00012595"/>
    </source>
</evidence>
<dbReference type="SMART" id="SM00642">
    <property type="entry name" value="Aamy"/>
    <property type="match status" value="3"/>
</dbReference>
<feature type="domain" description="Glycosyl hydrolase family 13 catalytic" evidence="18">
    <location>
        <begin position="1069"/>
        <end position="1439"/>
    </location>
</feature>
<evidence type="ECO:0000256" key="8">
    <source>
        <dbReference type="ARBA" id="ARBA00022729"/>
    </source>
</evidence>
<evidence type="ECO:0000256" key="1">
    <source>
        <dbReference type="ARBA" id="ARBA00000548"/>
    </source>
</evidence>
<name>A0A182PEK3_9DIPT</name>
<dbReference type="InterPro" id="IPR006048">
    <property type="entry name" value="A-amylase/branching_C"/>
</dbReference>
<evidence type="ECO:0000256" key="5">
    <source>
        <dbReference type="ARBA" id="ARBA00011245"/>
    </source>
</evidence>
<evidence type="ECO:0000256" key="7">
    <source>
        <dbReference type="ARBA" id="ARBA00022723"/>
    </source>
</evidence>
<feature type="domain" description="Alpha-amylase C-terminal" evidence="17">
    <location>
        <begin position="952"/>
        <end position="1040"/>
    </location>
</feature>
<feature type="domain" description="Alpha-amylase C-terminal" evidence="17">
    <location>
        <begin position="493"/>
        <end position="547"/>
    </location>
</feature>
<keyword evidence="10" id="KW-0106">Calcium</keyword>
<dbReference type="VEuPathDB" id="VectorBase:AEPI005358"/>
<evidence type="ECO:0000259" key="18">
    <source>
        <dbReference type="SMART" id="SM00642"/>
    </source>
</evidence>
<comment type="subunit">
    <text evidence="5">Monomer.</text>
</comment>
<dbReference type="InterPro" id="IPR017853">
    <property type="entry name" value="GH"/>
</dbReference>
<keyword evidence="7" id="KW-0479">Metal-binding</keyword>
<sequence>MRAFVCMLLAALAVAVSGQFDTHQWGDRSGIVHLFEWKWNDIANECENFLAPKGYAGVQVSPPTENAVVWSPRRPWWERYQPISYNLNTRSGSEAEFASMVRRCNAVGVRIYVDLVINHMAAISTNGGTGGSSANSGAMQFPAVPYGPNDFNPVCSITNYNDPIMVRNCQLVGLPDLNQGSSWVRDKIVELMNKMINYGVAGFRVDAVKHMWPGDLQAIYSRMANLPTDQGFPPNARPFITQEVIDLGGEAISKNEYTHLGTVTEFRFSAEIGRAFRGYNQLRWLSNWGPEWGFLPSHLALVFVDNHDNQRGHGAGGSDVLTHKVPKNYKMANAFMLAHPFGIPRIMSSFFFNDGDQGPPSDGDGNLSSPIINADDSCGGGWACEHRWRQIYNMVGFRNAVAGTSLNDWWDNGGNQIAFCRGGRGFVAFNLEGNDLNQSLQTCLPAGTYCDVISGSKSGSSCTGASVTVGGDGRANIFIAANSDDGVLAIHANTCLPAGTYCDVISGSKSGSSCTGASVTVGGDGRANIFIAANSDDGVLAIHANFVAMRAAVVLLAAYATLAAAQFDTHQWADRSGIVHLFEWKWDDIANECENFLAPKGYAGVQVSPPTENAKIFDRSWWERYQPISYKLVTRSGTEAQFASMVRRCNAVGVRIYVDVVFNHMADMAGGGGTGGSTADRHQYSFPAVPYGPLDFNPTCTITNYNDPIMVRNCQLGALPDLNQGVPWVRDRIVDMLNHLISLGVAGFRVDAAKHMWPGDLQAIFSRLNNLQTSHGFPPNARPFITQEVIDLGGEAISKHEYTHLGTVTEFRFSAEIGRAFRAYNPLRWLSNWGPEWGFLPSHLALVFIDNHDNQRGHGAGGSDVLTHKLPKNYKMASAFMLAHPYGIPRIMSSYFFNNGDQGPPSDSNGNLLSPIINADNSCGGGWACEHRWRQIYSMVGFRNAVAGTSLNDWWDNGGNQIAFCRGGRGFVAFNLESFDLNQNLQTCLPAGTYCDVISGSKSGSSCTGASVTVGGDGRANIFIPFNSDDGVLAIHANFVAMRAAVVLLAACATLAAAQFNTHQWADRSGIVHLFEWKWDDIANECENFLAPRGYAGVQVSPPTENAVIGGNFRRPWWERYQPMSYRLETRSGSEAQFASMVRRCNDVGVRIYVDLVINHMADLVGGGGTAGSTANRPNFSFPGVPFSVTDFNPPCIITNYNDPIMVRNCQLVSLPDLNQGVPWVRDKIVELMNHLIGLGVAGFRVDAVKHMWPGDLQAIYSRMNNLPTSHGFPPNARPFLTQEVIDLGGEAVTRDEYTHLGTITEFRHSAEIGRVFRGRNPFRHLTNWGTGWGFLPSHLALVFIDNHDNQRGHGGGGSDVLTYKVPRNYKMATAFMLAHPFGIVRIMSSFSFSDSEQGPPQDANGNLLSPTFNPDNSCGPGWVCEHRWRQIYNMVGFRNAVAGTQINDWWDNGNYQMAFCRGSRGFIAFNLESFDLNQNLQTCLPAGTYCDVISGDLVNGACSGNTITVGGDGRAQIVLPANAYDGVLAIHINSRI</sequence>
<dbReference type="Gene3D" id="3.20.20.80">
    <property type="entry name" value="Glycosidases"/>
    <property type="match status" value="3"/>
</dbReference>
<dbReference type="InterPro" id="IPR006047">
    <property type="entry name" value="GH13_cat_dom"/>
</dbReference>
<keyword evidence="20" id="KW-1185">Reference proteome</keyword>
<evidence type="ECO:0000256" key="2">
    <source>
        <dbReference type="ARBA" id="ARBA00001913"/>
    </source>
</evidence>
<feature type="signal peptide" evidence="16">
    <location>
        <begin position="1"/>
        <end position="18"/>
    </location>
</feature>
<evidence type="ECO:0000256" key="13">
    <source>
        <dbReference type="ARBA" id="ARBA00023277"/>
    </source>
</evidence>
<evidence type="ECO:0000256" key="11">
    <source>
        <dbReference type="ARBA" id="ARBA00023157"/>
    </source>
</evidence>
<keyword evidence="8 16" id="KW-0732">Signal</keyword>
<keyword evidence="14" id="KW-0326">Glycosidase</keyword>
<comment type="catalytic activity">
    <reaction evidence="1">
        <text>Endohydrolysis of (1-&gt;4)-alpha-D-glucosidic linkages in polysaccharides containing three or more (1-&gt;4)-alpha-linked D-glucose units.</text>
        <dbReference type="EC" id="3.2.1.1"/>
    </reaction>
</comment>